<reference evidence="2 3" key="1">
    <citation type="submission" date="2014-08" db="EMBL/GenBank/DDBJ databases">
        <title>Methylacidiphilum kamchatkense strain Kam1 draft genome sequence.</title>
        <authorList>
            <person name="Birkeland N.-K."/>
            <person name="Erikstad H.A."/>
        </authorList>
    </citation>
    <scope>NUCLEOTIDE SEQUENCE [LARGE SCALE GENOMIC DNA]</scope>
    <source>
        <strain evidence="2 3">Kam1</strain>
    </source>
</reference>
<organism evidence="2 3">
    <name type="scientific">Methylacidiphilum kamchatkense Kam1</name>
    <dbReference type="NCBI Taxonomy" id="1202785"/>
    <lineage>
        <taxon>Bacteria</taxon>
        <taxon>Pseudomonadati</taxon>
        <taxon>Verrucomicrobiota</taxon>
        <taxon>Methylacidiphilae</taxon>
        <taxon>Methylacidiphilales</taxon>
        <taxon>Methylacidiphilaceae</taxon>
        <taxon>Methylacidiphilum (ex Ratnadevi et al. 2023)</taxon>
    </lineage>
</organism>
<dbReference type="Proteomes" id="UP000031594">
    <property type="component" value="Unassembled WGS sequence"/>
</dbReference>
<dbReference type="Gene3D" id="3.90.550.10">
    <property type="entry name" value="Spore Coat Polysaccharide Biosynthesis Protein SpsA, Chain A"/>
    <property type="match status" value="2"/>
</dbReference>
<dbReference type="InterPro" id="IPR029044">
    <property type="entry name" value="Nucleotide-diphossugar_trans"/>
</dbReference>
<protein>
    <recommendedName>
        <fullName evidence="1">Glycosyltransferase 2-like domain-containing protein</fullName>
    </recommendedName>
</protein>
<dbReference type="SUPFAM" id="SSF53448">
    <property type="entry name" value="Nucleotide-diphospho-sugar transferases"/>
    <property type="match status" value="2"/>
</dbReference>
<proteinExistence type="predicted"/>
<feature type="domain" description="Glycosyltransferase 2-like" evidence="1">
    <location>
        <begin position="558"/>
        <end position="733"/>
    </location>
</feature>
<dbReference type="InterPro" id="IPR001173">
    <property type="entry name" value="Glyco_trans_2-like"/>
</dbReference>
<dbReference type="PANTHER" id="PTHR43179">
    <property type="entry name" value="RHAMNOSYLTRANSFERASE WBBL"/>
    <property type="match status" value="1"/>
</dbReference>
<dbReference type="RefSeq" id="WP_039722302.1">
    <property type="nucleotide sequence ID" value="NZ_JQNX01000014.1"/>
</dbReference>
<evidence type="ECO:0000313" key="3">
    <source>
        <dbReference type="Proteomes" id="UP000031594"/>
    </source>
</evidence>
<evidence type="ECO:0000313" key="2">
    <source>
        <dbReference type="EMBL" id="KIE57742.1"/>
    </source>
</evidence>
<keyword evidence="3" id="KW-1185">Reference proteome</keyword>
<comment type="caution">
    <text evidence="2">The sequence shown here is derived from an EMBL/GenBank/DDBJ whole genome shotgun (WGS) entry which is preliminary data.</text>
</comment>
<gene>
    <name evidence="2" type="ORF">A946_11560</name>
</gene>
<sequence length="839" mass="98006">MFKAWFSFLKGLRIDRSIKPTFFEKAKATEKPNAMPHSDEPQKSHFCLDFPKPMDRLIINSPVLEIDGWFFDSSGQTAQSIWIEKEGVCYPVEPVRREDVKKTYSFLVDLWCGFRARIPLSLEFEKIELLALHRSGSKEVLFSFQAKWSGLIQEADSQARFGIDQPIADRIVTDGYWIEISGWCFDQRGKAAQAVWLKSSQQQIRAESRIRPDVKKDYPKLEDLGCGFFLFLPLTEEEQRYSLEAEFLDGTIYSLKTFSARGFNRKEKEEQYARWLLEEAKFKEEDYLAKIRQDTQFAVHPFFSILVFYDQRWNEEDVCRLLSTCFSQFYSHWELWLCPYGAGSVFSVQSFENRWPGAKQKLHFLKKTSTKLEALNWVLTFAQGEYVVLIDPSVQLSKEALFVFVVTINRYPDLLMAFSDEDSMDESGNRSDPIFKPGWNPELLRSNNYIGQAAIYNKQTVLDRLSIAPLLDGQEEWDLALRIGSFDCDKDRVVHVPRILFHRRDSKQAAGQNDREDTQRLVLEADCRRRGKDEVTIKKTEEGWHLRYSIGPLSPLVSIIIPTRLPLPYVHRCIESILSKSTYRNFEILLVINGYGSLDQEQNAFLSKYCNLKQLRLLWYDQSFNYAAINNWAAKEASGELLAFLNDDVEVISPDWIEEMAGHAFRKEVGIVGAKLYYPNLTIQSDGMILWKDYRRFHGMSRELSGYLGLAKLCQNLTGVITACALMRRELFEWIKGFDEEFAYNWNDLDLCLRLKERGYWTVWTPFAELIHYCSVSVGRESVDKQREWEEERELFEKKWKEKFPSDLFYNPNLSDSAPFYRLGTTPWDIKAWGKENKE</sequence>
<dbReference type="Pfam" id="PF00535">
    <property type="entry name" value="Glycos_transf_2"/>
    <property type="match status" value="1"/>
</dbReference>
<dbReference type="CDD" id="cd04186">
    <property type="entry name" value="GT_2_like_c"/>
    <property type="match status" value="1"/>
</dbReference>
<name>A0ABR4ZU67_9BACT</name>
<accession>A0ABR4ZU67</accession>
<dbReference type="PANTHER" id="PTHR43179:SF7">
    <property type="entry name" value="RHAMNOSYLTRANSFERASE WBBL"/>
    <property type="match status" value="1"/>
</dbReference>
<dbReference type="EMBL" id="JQNX01000014">
    <property type="protein sequence ID" value="KIE57742.1"/>
    <property type="molecule type" value="Genomic_DNA"/>
</dbReference>
<evidence type="ECO:0000259" key="1">
    <source>
        <dbReference type="Pfam" id="PF00535"/>
    </source>
</evidence>